<proteinExistence type="inferred from homology"/>
<reference evidence="7" key="1">
    <citation type="submission" date="2019-07" db="EMBL/GenBank/DDBJ databases">
        <title>Chitinimonas sp. nov., isolated from Ny-Alesund, arctica soil.</title>
        <authorList>
            <person name="Xu Q."/>
            <person name="Peng F."/>
        </authorList>
    </citation>
    <scope>NUCLEOTIDE SEQUENCE [LARGE SCALE GENOMIC DNA]</scope>
    <source>
        <strain evidence="7">R3-44</strain>
    </source>
</reference>
<dbReference type="InterPro" id="IPR001091">
    <property type="entry name" value="RM_Methyltransferase"/>
</dbReference>
<dbReference type="OrthoDB" id="9773060at2"/>
<dbReference type="REBASE" id="355917">
    <property type="entry name" value="M.CspR344ORF495P"/>
</dbReference>
<feature type="domain" description="DNA methylase N-4/N-6" evidence="5">
    <location>
        <begin position="49"/>
        <end position="174"/>
    </location>
</feature>
<evidence type="ECO:0000313" key="6">
    <source>
        <dbReference type="EMBL" id="QDQ24946.1"/>
    </source>
</evidence>
<evidence type="ECO:0000259" key="5">
    <source>
        <dbReference type="Pfam" id="PF01555"/>
    </source>
</evidence>
<gene>
    <name evidence="6" type="ORF">FNU76_00500</name>
</gene>
<evidence type="ECO:0000256" key="4">
    <source>
        <dbReference type="RuleBase" id="RU362026"/>
    </source>
</evidence>
<protein>
    <recommendedName>
        <fullName evidence="4">Methyltransferase</fullName>
        <ecNumber evidence="4">2.1.1.-</ecNumber>
    </recommendedName>
</protein>
<dbReference type="EMBL" id="CP041730">
    <property type="protein sequence ID" value="QDQ24946.1"/>
    <property type="molecule type" value="Genomic_DNA"/>
</dbReference>
<dbReference type="Gene3D" id="3.40.50.150">
    <property type="entry name" value="Vaccinia Virus protein VP39"/>
    <property type="match status" value="1"/>
</dbReference>
<comment type="similarity">
    <text evidence="1 4">Belongs to the N(4)/N(6)-methyltransferase family.</text>
</comment>
<dbReference type="InterPro" id="IPR002052">
    <property type="entry name" value="DNA_methylase_N6_adenine_CS"/>
</dbReference>
<organism evidence="6 7">
    <name type="scientific">Chitinimonas arctica</name>
    <dbReference type="NCBI Taxonomy" id="2594795"/>
    <lineage>
        <taxon>Bacteria</taxon>
        <taxon>Pseudomonadati</taxon>
        <taxon>Pseudomonadota</taxon>
        <taxon>Betaproteobacteria</taxon>
        <taxon>Neisseriales</taxon>
        <taxon>Chitinibacteraceae</taxon>
        <taxon>Chitinimonas</taxon>
    </lineage>
</organism>
<dbReference type="Pfam" id="PF01555">
    <property type="entry name" value="N6_N4_Mtase"/>
    <property type="match status" value="1"/>
</dbReference>
<dbReference type="GO" id="GO:0003677">
    <property type="term" value="F:DNA binding"/>
    <property type="evidence" value="ECO:0007669"/>
    <property type="project" value="InterPro"/>
</dbReference>
<dbReference type="Proteomes" id="UP000317550">
    <property type="component" value="Chromosome"/>
</dbReference>
<evidence type="ECO:0000313" key="7">
    <source>
        <dbReference type="Proteomes" id="UP000317550"/>
    </source>
</evidence>
<keyword evidence="7" id="KW-1185">Reference proteome</keyword>
<dbReference type="InterPro" id="IPR002941">
    <property type="entry name" value="DNA_methylase_N4/N6"/>
</dbReference>
<dbReference type="SUPFAM" id="SSF53335">
    <property type="entry name" value="S-adenosyl-L-methionine-dependent methyltransferases"/>
    <property type="match status" value="1"/>
</dbReference>
<dbReference type="CDD" id="cd02440">
    <property type="entry name" value="AdoMet_MTases"/>
    <property type="match status" value="1"/>
</dbReference>
<keyword evidence="3 6" id="KW-0808">Transferase</keyword>
<sequence>MEGLHTNQQGNANTGDIAQWLADQGESARLSLYQGDCLAVMAAMPDNSVDAIITDPPYYKVKSDSWDRQWKTADDFAVWMGQVLDQFARLLKPNGSLYLFASPQMAARVELLIAQRLRVLNHIVWAKPTGIFLRQCRATQRAFMPQTEHIIFAENYAAEQITRSPDGYSAKCNQLRSTIFEPLRAYLDGERQKASWSPAAIDAEWRQ</sequence>
<evidence type="ECO:0000256" key="1">
    <source>
        <dbReference type="ARBA" id="ARBA00006594"/>
    </source>
</evidence>
<dbReference type="GO" id="GO:0032259">
    <property type="term" value="P:methylation"/>
    <property type="evidence" value="ECO:0007669"/>
    <property type="project" value="UniProtKB-KW"/>
</dbReference>
<dbReference type="RefSeq" id="WP_143855871.1">
    <property type="nucleotide sequence ID" value="NZ_CP041730.1"/>
</dbReference>
<dbReference type="EC" id="2.1.1.-" evidence="4"/>
<dbReference type="KEGG" id="cari:FNU76_00500"/>
<dbReference type="PROSITE" id="PS00092">
    <property type="entry name" value="N6_MTASE"/>
    <property type="match status" value="1"/>
</dbReference>
<dbReference type="PRINTS" id="PR00508">
    <property type="entry name" value="S21N4MTFRASE"/>
</dbReference>
<evidence type="ECO:0000256" key="3">
    <source>
        <dbReference type="ARBA" id="ARBA00022679"/>
    </source>
</evidence>
<dbReference type="InterPro" id="IPR029063">
    <property type="entry name" value="SAM-dependent_MTases_sf"/>
</dbReference>
<dbReference type="GO" id="GO:0008170">
    <property type="term" value="F:N-methyltransferase activity"/>
    <property type="evidence" value="ECO:0007669"/>
    <property type="project" value="InterPro"/>
</dbReference>
<keyword evidence="2 6" id="KW-0489">Methyltransferase</keyword>
<accession>A0A516S9X8</accession>
<dbReference type="AlphaFoldDB" id="A0A516S9X8"/>
<name>A0A516S9X8_9NEIS</name>
<evidence type="ECO:0000256" key="2">
    <source>
        <dbReference type="ARBA" id="ARBA00022603"/>
    </source>
</evidence>